<sequence>MESKGAQKSEKEESSLEQVENGLTAIHLALNSLPITKLESGGGCLSRRSSNNSSISSPELAYSDDGTPRRRNSLIPFLDDAIWSCDLNLDDAKFPTFGHANSPVEIWKIFYDFYENFETKVNFHWLWKHDLSEATTVPAWKKIERSNRPVVDRARKERNEHVKSLVAFVKSKDKRTNTPINLKKQLRRVFLLKWRVFRECGRLLLFRFATSHHQQTGSFPPEIHLPKEGS</sequence>
<dbReference type="OrthoDB" id="5894at2759"/>
<feature type="region of interest" description="Disordered" evidence="1">
    <location>
        <begin position="47"/>
        <end position="67"/>
    </location>
</feature>
<feature type="compositionally biased region" description="Low complexity" evidence="1">
    <location>
        <begin position="47"/>
        <end position="57"/>
    </location>
</feature>
<evidence type="ECO:0000313" key="3">
    <source>
        <dbReference type="EMBL" id="CAF3030498.1"/>
    </source>
</evidence>
<dbReference type="EMBL" id="HG994587">
    <property type="protein sequence ID" value="CAF3030498.1"/>
    <property type="molecule type" value="Genomic_DNA"/>
</dbReference>
<dbReference type="PANTHER" id="PTHR44029:SF1">
    <property type="entry name" value="DNAJ HOMOLOG SUBFAMILY C MEMBER 21"/>
    <property type="match status" value="1"/>
</dbReference>
<proteinExistence type="predicted"/>
<organism evidence="3 4">
    <name type="scientific">Lepeophtheirus salmonis</name>
    <name type="common">Salmon louse</name>
    <name type="synonym">Caligus salmonis</name>
    <dbReference type="NCBI Taxonomy" id="72036"/>
    <lineage>
        <taxon>Eukaryota</taxon>
        <taxon>Metazoa</taxon>
        <taxon>Ecdysozoa</taxon>
        <taxon>Arthropoda</taxon>
        <taxon>Crustacea</taxon>
        <taxon>Multicrustacea</taxon>
        <taxon>Hexanauplia</taxon>
        <taxon>Copepoda</taxon>
        <taxon>Siphonostomatoida</taxon>
        <taxon>Caligidae</taxon>
        <taxon>Lepeophtheirus</taxon>
    </lineage>
</organism>
<dbReference type="InterPro" id="IPR051964">
    <property type="entry name" value="Chaperone_stress_response"/>
</dbReference>
<dbReference type="AlphaFoldDB" id="A0A7R8D570"/>
<dbReference type="Proteomes" id="UP000675881">
    <property type="component" value="Chromosome 8"/>
</dbReference>
<accession>A0A7R8D570</accession>
<evidence type="ECO:0000256" key="1">
    <source>
        <dbReference type="SAM" id="MobiDB-lite"/>
    </source>
</evidence>
<dbReference type="InterPro" id="IPR054076">
    <property type="entry name" value="ZUO1-like_ZHD"/>
</dbReference>
<dbReference type="PANTHER" id="PTHR44029">
    <property type="entry name" value="DNAJ HOMOLOG SUBFAMILY C MEMBER 21"/>
    <property type="match status" value="1"/>
</dbReference>
<dbReference type="Pfam" id="PF21884">
    <property type="entry name" value="ZUO1-like_ZHD"/>
    <property type="match status" value="1"/>
</dbReference>
<gene>
    <name evidence="3" type="ORF">LSAA_13737</name>
</gene>
<reference evidence="3" key="1">
    <citation type="submission" date="2021-02" db="EMBL/GenBank/DDBJ databases">
        <authorList>
            <person name="Bekaert M."/>
        </authorList>
    </citation>
    <scope>NUCLEOTIDE SEQUENCE</scope>
    <source>
        <strain evidence="3">IoA-00</strain>
    </source>
</reference>
<evidence type="ECO:0000259" key="2">
    <source>
        <dbReference type="Pfam" id="PF21884"/>
    </source>
</evidence>
<feature type="domain" description="Zuotin-like zuotin homology" evidence="2">
    <location>
        <begin position="92"/>
        <end position="176"/>
    </location>
</feature>
<name>A0A7R8D570_LEPSM</name>
<evidence type="ECO:0000313" key="4">
    <source>
        <dbReference type="Proteomes" id="UP000675881"/>
    </source>
</evidence>
<dbReference type="GO" id="GO:0005737">
    <property type="term" value="C:cytoplasm"/>
    <property type="evidence" value="ECO:0007669"/>
    <property type="project" value="TreeGrafter"/>
</dbReference>
<keyword evidence="4" id="KW-1185">Reference proteome</keyword>
<protein>
    <submittedName>
        <fullName evidence="3">DNAJA5</fullName>
    </submittedName>
</protein>